<feature type="domain" description="DJ-1/PfpI" evidence="1">
    <location>
        <begin position="3"/>
        <end position="172"/>
    </location>
</feature>
<dbReference type="Gene3D" id="3.40.50.880">
    <property type="match status" value="1"/>
</dbReference>
<dbReference type="PANTHER" id="PTHR43130:SF3">
    <property type="entry name" value="HTH-TYPE TRANSCRIPTIONAL REGULATOR RV1931C"/>
    <property type="match status" value="1"/>
</dbReference>
<sequence length="194" mass="20528">MRTVQILAFDDMEVLDYAGPYEVFNVAGELTSPSAFTVASVGVSDRPVGRGGFTVVPDHSLDDAPPADILIIPGGKGSRALLADDRLLDWLRDRATRTELLLTVCTGALPPAAAGLLDGLEVTTHHTAFDTLAEIAPSATVLRGPRFVRSSDTIRTSAGVSAGVDLALDVVRELAGSETHAAVVEEMEWMWGTE</sequence>
<keyword evidence="3" id="KW-1185">Reference proteome</keyword>
<accession>A0ABT1HC70</accession>
<comment type="caution">
    <text evidence="2">The sequence shown here is derived from an EMBL/GenBank/DDBJ whole genome shotgun (WGS) entry which is preliminary data.</text>
</comment>
<evidence type="ECO:0000313" key="3">
    <source>
        <dbReference type="Proteomes" id="UP001206895"/>
    </source>
</evidence>
<dbReference type="SUPFAM" id="SSF52317">
    <property type="entry name" value="Class I glutamine amidotransferase-like"/>
    <property type="match status" value="1"/>
</dbReference>
<protein>
    <submittedName>
        <fullName evidence="2">DJ-1/PfpI family protein</fullName>
    </submittedName>
</protein>
<proteinExistence type="predicted"/>
<dbReference type="PANTHER" id="PTHR43130">
    <property type="entry name" value="ARAC-FAMILY TRANSCRIPTIONAL REGULATOR"/>
    <property type="match status" value="1"/>
</dbReference>
<evidence type="ECO:0000313" key="2">
    <source>
        <dbReference type="EMBL" id="MCP2175310.1"/>
    </source>
</evidence>
<dbReference type="EMBL" id="JAMTCJ010000001">
    <property type="protein sequence ID" value="MCP2175310.1"/>
    <property type="molecule type" value="Genomic_DNA"/>
</dbReference>
<dbReference type="InterPro" id="IPR052158">
    <property type="entry name" value="INH-QAR"/>
</dbReference>
<evidence type="ECO:0000259" key="1">
    <source>
        <dbReference type="Pfam" id="PF01965"/>
    </source>
</evidence>
<dbReference type="Proteomes" id="UP001206895">
    <property type="component" value="Unassembled WGS sequence"/>
</dbReference>
<dbReference type="InterPro" id="IPR029062">
    <property type="entry name" value="Class_I_gatase-like"/>
</dbReference>
<name>A0ABT1HC70_9NOCA</name>
<reference evidence="2 3" key="1">
    <citation type="submission" date="2022-06" db="EMBL/GenBank/DDBJ databases">
        <title>Genomic Encyclopedia of Archaeal and Bacterial Type Strains, Phase II (KMG-II): from individual species to whole genera.</title>
        <authorList>
            <person name="Goeker M."/>
        </authorList>
    </citation>
    <scope>NUCLEOTIDE SEQUENCE [LARGE SCALE GENOMIC DNA]</scope>
    <source>
        <strain evidence="2 3">DSM 44693</strain>
    </source>
</reference>
<dbReference type="CDD" id="cd03139">
    <property type="entry name" value="GATase1_PfpI_2"/>
    <property type="match status" value="1"/>
</dbReference>
<dbReference type="Pfam" id="PF01965">
    <property type="entry name" value="DJ-1_PfpI"/>
    <property type="match status" value="1"/>
</dbReference>
<dbReference type="InterPro" id="IPR002818">
    <property type="entry name" value="DJ-1/PfpI"/>
</dbReference>
<organism evidence="2 3">
    <name type="scientific">Williamsia maris</name>
    <dbReference type="NCBI Taxonomy" id="72806"/>
    <lineage>
        <taxon>Bacteria</taxon>
        <taxon>Bacillati</taxon>
        <taxon>Actinomycetota</taxon>
        <taxon>Actinomycetes</taxon>
        <taxon>Mycobacteriales</taxon>
        <taxon>Nocardiaceae</taxon>
        <taxon>Williamsia</taxon>
    </lineage>
</organism>
<gene>
    <name evidence="2" type="ORF">LX13_001117</name>
</gene>
<dbReference type="RefSeq" id="WP_253660297.1">
    <property type="nucleotide sequence ID" value="NZ_BAAAJQ010000001.1"/>
</dbReference>